<keyword evidence="2" id="KW-0812">Transmembrane</keyword>
<evidence type="ECO:0000256" key="1">
    <source>
        <dbReference type="SAM" id="MobiDB-lite"/>
    </source>
</evidence>
<evidence type="ECO:0000313" key="3">
    <source>
        <dbReference type="EMBL" id="KAK9182457.1"/>
    </source>
</evidence>
<feature type="compositionally biased region" description="Gly residues" evidence="1">
    <location>
        <begin position="107"/>
        <end position="136"/>
    </location>
</feature>
<keyword evidence="4" id="KW-1185">Reference proteome</keyword>
<gene>
    <name evidence="3" type="ORF">WN944_025602</name>
</gene>
<feature type="transmembrane region" description="Helical" evidence="2">
    <location>
        <begin position="12"/>
        <end position="33"/>
    </location>
</feature>
<feature type="region of interest" description="Disordered" evidence="1">
    <location>
        <begin position="34"/>
        <end position="57"/>
    </location>
</feature>
<accession>A0AAP0LR26</accession>
<protein>
    <submittedName>
        <fullName evidence="3">Uncharacterized protein</fullName>
    </submittedName>
</protein>
<proteinExistence type="predicted"/>
<sequence>MKSSLAAKLTKFLVVVSITVLITISLSSSLVAAKGDDSGRLGGSRRCGGHAKNHSSTSARPLLSSITSFLFYAALLMYMGPHKLMKFLPVFIIIVIVLTSSVASAQRGGGGGGGGGRGGGGRGGGGTTNRGTGGSSGVDRGNMAPFSLTIICLSSYVAFVLRHNAM</sequence>
<dbReference type="Proteomes" id="UP001428341">
    <property type="component" value="Unassembled WGS sequence"/>
</dbReference>
<organism evidence="3 4">
    <name type="scientific">Citrus x changshan-huyou</name>
    <dbReference type="NCBI Taxonomy" id="2935761"/>
    <lineage>
        <taxon>Eukaryota</taxon>
        <taxon>Viridiplantae</taxon>
        <taxon>Streptophyta</taxon>
        <taxon>Embryophyta</taxon>
        <taxon>Tracheophyta</taxon>
        <taxon>Spermatophyta</taxon>
        <taxon>Magnoliopsida</taxon>
        <taxon>eudicotyledons</taxon>
        <taxon>Gunneridae</taxon>
        <taxon>Pentapetalae</taxon>
        <taxon>rosids</taxon>
        <taxon>malvids</taxon>
        <taxon>Sapindales</taxon>
        <taxon>Rutaceae</taxon>
        <taxon>Aurantioideae</taxon>
        <taxon>Citrus</taxon>
    </lineage>
</organism>
<evidence type="ECO:0000313" key="4">
    <source>
        <dbReference type="Proteomes" id="UP001428341"/>
    </source>
</evidence>
<feature type="region of interest" description="Disordered" evidence="1">
    <location>
        <begin position="105"/>
        <end position="138"/>
    </location>
</feature>
<feature type="transmembrane region" description="Helical" evidence="2">
    <location>
        <begin position="87"/>
        <end position="105"/>
    </location>
</feature>
<feature type="transmembrane region" description="Helical" evidence="2">
    <location>
        <begin position="62"/>
        <end position="80"/>
    </location>
</feature>
<dbReference type="AlphaFoldDB" id="A0AAP0LR26"/>
<name>A0AAP0LR26_9ROSI</name>
<keyword evidence="2" id="KW-0472">Membrane</keyword>
<comment type="caution">
    <text evidence="3">The sequence shown here is derived from an EMBL/GenBank/DDBJ whole genome shotgun (WGS) entry which is preliminary data.</text>
</comment>
<dbReference type="EMBL" id="JBCGBO010000024">
    <property type="protein sequence ID" value="KAK9182457.1"/>
    <property type="molecule type" value="Genomic_DNA"/>
</dbReference>
<feature type="transmembrane region" description="Helical" evidence="2">
    <location>
        <begin position="143"/>
        <end position="161"/>
    </location>
</feature>
<keyword evidence="2" id="KW-1133">Transmembrane helix</keyword>
<reference evidence="3 4" key="1">
    <citation type="submission" date="2024-05" db="EMBL/GenBank/DDBJ databases">
        <title>Haplotype-resolved chromosome-level genome assembly of Huyou (Citrus changshanensis).</title>
        <authorList>
            <person name="Miao C."/>
            <person name="Chen W."/>
            <person name="Wu Y."/>
            <person name="Wang L."/>
            <person name="Zhao S."/>
            <person name="Grierson D."/>
            <person name="Xu C."/>
            <person name="Chen K."/>
        </authorList>
    </citation>
    <scope>NUCLEOTIDE SEQUENCE [LARGE SCALE GENOMIC DNA]</scope>
    <source>
        <strain evidence="3">01-14</strain>
        <tissue evidence="3">Leaf</tissue>
    </source>
</reference>
<evidence type="ECO:0000256" key="2">
    <source>
        <dbReference type="SAM" id="Phobius"/>
    </source>
</evidence>